<organism evidence="2 3">
    <name type="scientific">Vibrio rhizosphaerae</name>
    <dbReference type="NCBI Taxonomy" id="398736"/>
    <lineage>
        <taxon>Bacteria</taxon>
        <taxon>Pseudomonadati</taxon>
        <taxon>Pseudomonadota</taxon>
        <taxon>Gammaproteobacteria</taxon>
        <taxon>Vibrionales</taxon>
        <taxon>Vibrionaceae</taxon>
        <taxon>Vibrio</taxon>
    </lineage>
</organism>
<name>A0ABU4ISM7_9VIBR</name>
<evidence type="ECO:0000313" key="3">
    <source>
        <dbReference type="Proteomes" id="UP001279860"/>
    </source>
</evidence>
<evidence type="ECO:0000313" key="2">
    <source>
        <dbReference type="EMBL" id="MDW6091958.1"/>
    </source>
</evidence>
<comment type="caution">
    <text evidence="2">The sequence shown here is derived from an EMBL/GenBank/DDBJ whole genome shotgun (WGS) entry which is preliminary data.</text>
</comment>
<keyword evidence="1" id="KW-0812">Transmembrane</keyword>
<keyword evidence="1" id="KW-0472">Membrane</keyword>
<protein>
    <submittedName>
        <fullName evidence="2">Uncharacterized protein</fullName>
    </submittedName>
</protein>
<feature type="transmembrane region" description="Helical" evidence="1">
    <location>
        <begin position="32"/>
        <end position="54"/>
    </location>
</feature>
<proteinExistence type="predicted"/>
<gene>
    <name evidence="2" type="ORF">SBX64_05285</name>
</gene>
<dbReference type="Proteomes" id="UP001279860">
    <property type="component" value="Unassembled WGS sequence"/>
</dbReference>
<keyword evidence="3" id="KW-1185">Reference proteome</keyword>
<accession>A0ABU4ISM7</accession>
<keyword evidence="1" id="KW-1133">Transmembrane helix</keyword>
<sequence length="259" mass="29889">MSMVSIMAMRKTEILPHRSETVAIRGAKISQYALIALSVWMIFFSAQTLMGSLYSNVVQLGIERIDQSGHPMADTLAQLNQFSDEMLSWDDDNPEHLSMAAYTALLNSFVAEGVEKEQYLQQSDHYNWQSIRLRPLFPDGYTQETELLALWEKPFDDVIGVLNRAAFFGPYEKYTAETAMNVLFQYWSQLSPQQRLNAVHYMTAHEQYGLKRWRLNEIFKVSPYKQQFCSVAVFMRLPLWTCGNLSDATRDHPYSQEGV</sequence>
<evidence type="ECO:0000256" key="1">
    <source>
        <dbReference type="SAM" id="Phobius"/>
    </source>
</evidence>
<reference evidence="2 3" key="1">
    <citation type="submission" date="2023-11" db="EMBL/GenBank/DDBJ databases">
        <title>Plant-associative lifestyle of Vibrio porteresiae and its evolutionary dynamics.</title>
        <authorList>
            <person name="Rameshkumar N."/>
            <person name="Kirti K."/>
        </authorList>
    </citation>
    <scope>NUCLEOTIDE SEQUENCE [LARGE SCALE GENOMIC DNA]</scope>
    <source>
        <strain evidence="2 3">MSSRF7</strain>
    </source>
</reference>
<dbReference type="EMBL" id="JAWRCP010000001">
    <property type="protein sequence ID" value="MDW6091958.1"/>
    <property type="molecule type" value="Genomic_DNA"/>
</dbReference>
<dbReference type="RefSeq" id="WP_157634852.1">
    <property type="nucleotide sequence ID" value="NZ_AP024903.1"/>
</dbReference>